<organism evidence="1 2">
    <name type="scientific">Streptomyces desertarenae</name>
    <dbReference type="NCBI Taxonomy" id="2666184"/>
    <lineage>
        <taxon>Bacteria</taxon>
        <taxon>Bacillati</taxon>
        <taxon>Actinomycetota</taxon>
        <taxon>Actinomycetes</taxon>
        <taxon>Kitasatosporales</taxon>
        <taxon>Streptomycetaceae</taxon>
        <taxon>Streptomyces</taxon>
    </lineage>
</organism>
<dbReference type="EMBL" id="JBHUFU010000001">
    <property type="protein sequence ID" value="MFD1828534.1"/>
    <property type="molecule type" value="Genomic_DNA"/>
</dbReference>
<reference evidence="2" key="1">
    <citation type="journal article" date="2019" name="Int. J. Syst. Evol. Microbiol.">
        <title>The Global Catalogue of Microorganisms (GCM) 10K type strain sequencing project: providing services to taxonomists for standard genome sequencing and annotation.</title>
        <authorList>
            <consortium name="The Broad Institute Genomics Platform"/>
            <consortium name="The Broad Institute Genome Sequencing Center for Infectious Disease"/>
            <person name="Wu L."/>
            <person name="Ma J."/>
        </authorList>
    </citation>
    <scope>NUCLEOTIDE SEQUENCE [LARGE SCALE GENOMIC DNA]</scope>
    <source>
        <strain evidence="2">CGMCC 4.7455</strain>
    </source>
</reference>
<evidence type="ECO:0000313" key="2">
    <source>
        <dbReference type="Proteomes" id="UP001597365"/>
    </source>
</evidence>
<name>A0ABW4PE25_9ACTN</name>
<dbReference type="Proteomes" id="UP001597365">
    <property type="component" value="Unassembled WGS sequence"/>
</dbReference>
<comment type="caution">
    <text evidence="1">The sequence shown here is derived from an EMBL/GenBank/DDBJ whole genome shotgun (WGS) entry which is preliminary data.</text>
</comment>
<gene>
    <name evidence="1" type="ORF">ACFSJS_02490</name>
</gene>
<dbReference type="InterPro" id="IPR010982">
    <property type="entry name" value="Lambda_DNA-bd_dom_sf"/>
</dbReference>
<accession>A0ABW4PE25</accession>
<evidence type="ECO:0000313" key="1">
    <source>
        <dbReference type="EMBL" id="MFD1828534.1"/>
    </source>
</evidence>
<sequence>MAGNEGFGALLERFADHRRSGIGALARLAGVSGAELPSLLRGGAPSPSLLRRLAPALGLHAADLFAIAGVAVPDDLAPVDTRAGRHVPDLVRHTVALPPQKRAALRRFAASLPREERTRPVPVPPVHERYPAGPGALLMRMARNRNLDWSATARTFLVLTGRYWSAATYGGIGRGRTRPTPGLLVDFSAVLGVPAGDLAVLTGVALPGAPPDPGPSAAGVAELIWDVRCLTAHQLQQVIARAEAMRQ</sequence>
<evidence type="ECO:0008006" key="3">
    <source>
        <dbReference type="Google" id="ProtNLM"/>
    </source>
</evidence>
<keyword evidence="2" id="KW-1185">Reference proteome</keyword>
<protein>
    <recommendedName>
        <fullName evidence="3">XRE family transcriptional regulator</fullName>
    </recommendedName>
</protein>
<proteinExistence type="predicted"/>
<dbReference type="SUPFAM" id="SSF47413">
    <property type="entry name" value="lambda repressor-like DNA-binding domains"/>
    <property type="match status" value="1"/>
</dbReference>
<dbReference type="RefSeq" id="WP_380896145.1">
    <property type="nucleotide sequence ID" value="NZ_JBHUFU010000001.1"/>
</dbReference>